<name>A0A3A1Y815_9GAMM</name>
<evidence type="ECO:0000313" key="4">
    <source>
        <dbReference type="Proteomes" id="UP000266258"/>
    </source>
</evidence>
<evidence type="ECO:0000256" key="1">
    <source>
        <dbReference type="SAM" id="Coils"/>
    </source>
</evidence>
<dbReference type="RefSeq" id="WP_119496594.1">
    <property type="nucleotide sequence ID" value="NZ_NRJH01000016.1"/>
</dbReference>
<proteinExistence type="predicted"/>
<dbReference type="Proteomes" id="UP000266258">
    <property type="component" value="Unassembled WGS sequence"/>
</dbReference>
<dbReference type="EMBL" id="NRJH01000016">
    <property type="protein sequence ID" value="RIY33369.1"/>
    <property type="molecule type" value="Genomic_DNA"/>
</dbReference>
<keyword evidence="4" id="KW-1185">Reference proteome</keyword>
<accession>A0A3A1Y815</accession>
<feature type="region of interest" description="Disordered" evidence="2">
    <location>
        <begin position="1259"/>
        <end position="1279"/>
    </location>
</feature>
<feature type="compositionally biased region" description="Basic residues" evidence="2">
    <location>
        <begin position="1269"/>
        <end position="1279"/>
    </location>
</feature>
<sequence length="1279" mass="148635">MAKTIFSPTEDPLKSIDLPQGISYTQLMSHLKLMLELRKYLWDNLSPDLRTYVGQDLGIKHTLSIESLISPKLAFNTQGQISQINLYYYFGSLTTMLEPRLKHLLKQLGQERAFLRLQDTPIVTYVRSDLYAQAQNSDSELTRQDNSHINNYYYAQALNRRLNNEQYRQMLGLDSQAFAQLVGVEGSLETALQKRERDLQANVLDLENPELAAQIDAYLEEQVEDKLLYQEAQEFVSQKPGTQISREQLKTQLFWQMLEEAIKEGDNSALAARVRAKYEQRKYQPEYKPIISDQQPVDIVAQREQNQRLRQLREQEIKLNNSLQEIKGQVRKQLTRRVQEIFLVALAEFKLDYWKNFYQQYYSRYLAAQENSQTPLAQEILALFKRPLDLQILGNFSLAKYQAQLTIGATSIAYEQDLGEFVQQSLTNATTLFNLYQTLCPDDQFPYWEYVLDKVLVCCNWSEFFSHYWETKLFPAFMPELVLDGNCDSIAEYNQRYKLYEQGELELASPLTPEQQAQEFARWQNIIAHNQQQEFTRQGIAQALQKPEWQKYKEQLEHFASNTPEQAKEAKPTPENAPSAADWDELLAKLVANNAQAQENELANKAKSQLEAKAKEQSKPELEDKPEQQRQANKELDLDYWRHLQLSERVQLQSNKDLPFYAQGAQSEQAYATISELIKEQEKELLRCHYVDYSDPSLPKELVKQLVREKNAYLLALARGYNPAYSLVRMQNKFLERLVRLKRRISNYFVFLKDLAKDLPVSLLMHDEQAPYIGKMGMTLALQKEHNQLQSQETTAPAEQVIKATVEQRYAKRQRLFVQEQVEKYLKYLQRQARLQQRQELITSFYDQAQAQLAPSQAKEAQGLRKQIQKETKKYLKLLEPVFAQLYQEYKLAPAWQEFTFDLLQVRAELIQHQVPLTRIFEVSARLNQHDHPLIVQLFTLIEQYEALLGLTNEQEYYVAPQSEVAASSEPSDDNFLAWVQERQAKAQQQYQQFSKLVQGLAIQQLKVEQKQLQQQIQQVKGKAPKEQAKLIVPQVQGEAKAHLSLAGENLLQKATWKKPPAPSEALRQMARLQRQLAQEPELELSPELIQMYEQLLLHPEQIEGHEEWVTEYLPSTGVEGQVGLAYYLSPSELEEFSLEESEPEQSLAEQQDLPLLKQRANFSSLYEYKRQKASQTAPDRNFPKVSAYDLEPEQVTNLASATSFAHLQQQVQEKISQTWQAKPALSAEQLAEQKASIHAKHAQRRQRSELFVQQMEQEDLEAQAQKLQGKRKRNDPED</sequence>
<dbReference type="OrthoDB" id="9817977at2"/>
<keyword evidence="1" id="KW-0175">Coiled coil</keyword>
<evidence type="ECO:0000313" key="3">
    <source>
        <dbReference type="EMBL" id="RIY33369.1"/>
    </source>
</evidence>
<gene>
    <name evidence="3" type="ORF">CJP74_01930</name>
</gene>
<organism evidence="3 4">
    <name type="scientific">Psittacicella melopsittaci</name>
    <dbReference type="NCBI Taxonomy" id="2028576"/>
    <lineage>
        <taxon>Bacteria</taxon>
        <taxon>Pseudomonadati</taxon>
        <taxon>Pseudomonadota</taxon>
        <taxon>Gammaproteobacteria</taxon>
        <taxon>Pasteurellales</taxon>
        <taxon>Psittacicellaceae</taxon>
        <taxon>Psittacicella</taxon>
    </lineage>
</organism>
<evidence type="ECO:0000256" key="2">
    <source>
        <dbReference type="SAM" id="MobiDB-lite"/>
    </source>
</evidence>
<dbReference type="AlphaFoldDB" id="A0A3A1Y815"/>
<feature type="coiled-coil region" evidence="1">
    <location>
        <begin position="302"/>
        <end position="329"/>
    </location>
</feature>
<comment type="caution">
    <text evidence="3">The sequence shown here is derived from an EMBL/GenBank/DDBJ whole genome shotgun (WGS) entry which is preliminary data.</text>
</comment>
<protein>
    <submittedName>
        <fullName evidence="3">Uncharacterized protein</fullName>
    </submittedName>
</protein>
<reference evidence="3 4" key="1">
    <citation type="submission" date="2017-08" db="EMBL/GenBank/DDBJ databases">
        <title>Reclassification of Bisgaard taxon 37 and 44.</title>
        <authorList>
            <person name="Christensen H."/>
        </authorList>
    </citation>
    <scope>NUCLEOTIDE SEQUENCE [LARGE SCALE GENOMIC DNA]</scope>
    <source>
        <strain evidence="3 4">B96_4</strain>
    </source>
</reference>
<feature type="region of interest" description="Disordered" evidence="2">
    <location>
        <begin position="607"/>
        <end position="631"/>
    </location>
</feature>